<evidence type="ECO:0000313" key="2">
    <source>
        <dbReference type="EMBL" id="MBD8012820.1"/>
    </source>
</evidence>
<name>A0ABR8W723_9MICO</name>
<reference evidence="2 3" key="1">
    <citation type="submission" date="2020-08" db="EMBL/GenBank/DDBJ databases">
        <title>A Genomic Blueprint of the Chicken Gut Microbiome.</title>
        <authorList>
            <person name="Gilroy R."/>
            <person name="Ravi A."/>
            <person name="Getino M."/>
            <person name="Pursley I."/>
            <person name="Horton D.L."/>
            <person name="Alikhan N.-F."/>
            <person name="Baker D."/>
            <person name="Gharbi K."/>
            <person name="Hall N."/>
            <person name="Watson M."/>
            <person name="Adriaenssens E.M."/>
            <person name="Foster-Nyarko E."/>
            <person name="Jarju S."/>
            <person name="Secka A."/>
            <person name="Antonio M."/>
            <person name="Oren A."/>
            <person name="Chaudhuri R."/>
            <person name="La Ragione R.M."/>
            <person name="Hildebrand F."/>
            <person name="Pallen M.J."/>
        </authorList>
    </citation>
    <scope>NUCLEOTIDE SEQUENCE [LARGE SCALE GENOMIC DNA]</scope>
    <source>
        <strain evidence="2 3">Re1</strain>
    </source>
</reference>
<keyword evidence="1" id="KW-0732">Signal</keyword>
<evidence type="ECO:0000256" key="1">
    <source>
        <dbReference type="SAM" id="SignalP"/>
    </source>
</evidence>
<feature type="chain" id="PRO_5046818593" description="Lipoprotein" evidence="1">
    <location>
        <begin position="23"/>
        <end position="203"/>
    </location>
</feature>
<evidence type="ECO:0000313" key="3">
    <source>
        <dbReference type="Proteomes" id="UP000611521"/>
    </source>
</evidence>
<dbReference type="PROSITE" id="PS51257">
    <property type="entry name" value="PROKAR_LIPOPROTEIN"/>
    <property type="match status" value="1"/>
</dbReference>
<organism evidence="2 3">
    <name type="scientific">Microbacterium commune</name>
    <dbReference type="NCBI Taxonomy" id="2762219"/>
    <lineage>
        <taxon>Bacteria</taxon>
        <taxon>Bacillati</taxon>
        <taxon>Actinomycetota</taxon>
        <taxon>Actinomycetes</taxon>
        <taxon>Micrococcales</taxon>
        <taxon>Microbacteriaceae</taxon>
        <taxon>Microbacterium</taxon>
    </lineage>
</organism>
<comment type="caution">
    <text evidence="2">The sequence shown here is derived from an EMBL/GenBank/DDBJ whole genome shotgun (WGS) entry which is preliminary data.</text>
</comment>
<sequence>MRARLAAGLLMTAVLVSVVGCAPEPEIEVHVIDEGETAPPPERLGTVAQTMSDTCVTASAENPSEFESATLSTDGHRLIVTFKFERPFTLSAPEPYSISIGPKSRLIVEAGPVRAYVFLSADYEKQAISYVVRDDVIGGDIITNATLADDGDKLIMTVPLPADMSPYADGPVQWKVEAQGVDCPGDPDYDENWLWTDALMSME</sequence>
<feature type="signal peptide" evidence="1">
    <location>
        <begin position="1"/>
        <end position="22"/>
    </location>
</feature>
<gene>
    <name evidence="2" type="ORF">H9633_10980</name>
</gene>
<protein>
    <recommendedName>
        <fullName evidence="4">Lipoprotein</fullName>
    </recommendedName>
</protein>
<dbReference type="Proteomes" id="UP000611521">
    <property type="component" value="Unassembled WGS sequence"/>
</dbReference>
<dbReference type="EMBL" id="JACSPX010000003">
    <property type="protein sequence ID" value="MBD8012820.1"/>
    <property type="molecule type" value="Genomic_DNA"/>
</dbReference>
<evidence type="ECO:0008006" key="4">
    <source>
        <dbReference type="Google" id="ProtNLM"/>
    </source>
</evidence>
<dbReference type="RefSeq" id="WP_191713204.1">
    <property type="nucleotide sequence ID" value="NZ_JACSPX010000003.1"/>
</dbReference>
<keyword evidence="3" id="KW-1185">Reference proteome</keyword>
<accession>A0ABR8W723</accession>
<proteinExistence type="predicted"/>